<dbReference type="AlphaFoldDB" id="A0A8J3G5G1"/>
<name>A0A8J3G5G1_9BACT</name>
<dbReference type="EMBL" id="BMYF01000008">
    <property type="protein sequence ID" value="GHB35482.1"/>
    <property type="molecule type" value="Genomic_DNA"/>
</dbReference>
<keyword evidence="2" id="KW-1185">Reference proteome</keyword>
<reference evidence="1" key="2">
    <citation type="submission" date="2020-09" db="EMBL/GenBank/DDBJ databases">
        <authorList>
            <person name="Sun Q."/>
            <person name="Kim S."/>
        </authorList>
    </citation>
    <scope>NUCLEOTIDE SEQUENCE</scope>
    <source>
        <strain evidence="1">KCTC 23224</strain>
    </source>
</reference>
<dbReference type="InterPro" id="IPR027056">
    <property type="entry name" value="Gluconate_2DH_su3"/>
</dbReference>
<protein>
    <submittedName>
        <fullName evidence="1">Twin-arginine translocation pathway signal protein</fullName>
    </submittedName>
</protein>
<dbReference type="RefSeq" id="WP_189580495.1">
    <property type="nucleotide sequence ID" value="NZ_BMYF01000008.1"/>
</dbReference>
<gene>
    <name evidence="1" type="ORF">GCM10008106_16200</name>
</gene>
<evidence type="ECO:0000313" key="2">
    <source>
        <dbReference type="Proteomes" id="UP000642809"/>
    </source>
</evidence>
<sequence length="189" mass="20498">MTMNRRDALKSVALMMGGAFVGANVLLTGCAPEDQIVGLNFSERDIAFLDELGEAIIPTTDTPGAKATEIGAFMVMMVTDTYNAEQQQSFVDGLNLLRKDFKNATGKDFMAVNVEERTAYLNELKAAGKASVDAPAELIPTILGMLQDLTVLGYFTSEIGATQQLRFYEAPGRYDACIDYTPGDRAYAL</sequence>
<reference evidence="1" key="1">
    <citation type="journal article" date="2014" name="Int. J. Syst. Evol. Microbiol.">
        <title>Complete genome sequence of Corynebacterium casei LMG S-19264T (=DSM 44701T), isolated from a smear-ripened cheese.</title>
        <authorList>
            <consortium name="US DOE Joint Genome Institute (JGI-PGF)"/>
            <person name="Walter F."/>
            <person name="Albersmeier A."/>
            <person name="Kalinowski J."/>
            <person name="Ruckert C."/>
        </authorList>
    </citation>
    <scope>NUCLEOTIDE SEQUENCE</scope>
    <source>
        <strain evidence="1">KCTC 23224</strain>
    </source>
</reference>
<organism evidence="1 2">
    <name type="scientific">Mongoliitalea lutea</name>
    <dbReference type="NCBI Taxonomy" id="849756"/>
    <lineage>
        <taxon>Bacteria</taxon>
        <taxon>Pseudomonadati</taxon>
        <taxon>Bacteroidota</taxon>
        <taxon>Cytophagia</taxon>
        <taxon>Cytophagales</taxon>
        <taxon>Cyclobacteriaceae</taxon>
        <taxon>Mongoliitalea</taxon>
    </lineage>
</organism>
<evidence type="ECO:0000313" key="1">
    <source>
        <dbReference type="EMBL" id="GHB35482.1"/>
    </source>
</evidence>
<proteinExistence type="predicted"/>
<comment type="caution">
    <text evidence="1">The sequence shown here is derived from an EMBL/GenBank/DDBJ whole genome shotgun (WGS) entry which is preliminary data.</text>
</comment>
<dbReference type="Proteomes" id="UP000642809">
    <property type="component" value="Unassembled WGS sequence"/>
</dbReference>
<dbReference type="PROSITE" id="PS51257">
    <property type="entry name" value="PROKAR_LIPOPROTEIN"/>
    <property type="match status" value="1"/>
</dbReference>
<accession>A0A8J3G5G1</accession>
<dbReference type="Pfam" id="PF13618">
    <property type="entry name" value="Gluconate_2-dh3"/>
    <property type="match status" value="1"/>
</dbReference>